<protein>
    <submittedName>
        <fullName evidence="1">Uncharacterized protein</fullName>
    </submittedName>
</protein>
<gene>
    <name evidence="1" type="ORF">METZ01_LOCUS196046</name>
</gene>
<dbReference type="AlphaFoldDB" id="A0A382DYK9"/>
<sequence>MVGGVKALILLLAVVVFGQSVLAADEFQEKELTDANYAKWRDHVLPRNWELSYRRIPWRTSFWDAVIEAQARDKPILLWAMNGHPLCNT</sequence>
<dbReference type="EMBL" id="UINC01041641">
    <property type="protein sequence ID" value="SVB43192.1"/>
    <property type="molecule type" value="Genomic_DNA"/>
</dbReference>
<reference evidence="1" key="1">
    <citation type="submission" date="2018-05" db="EMBL/GenBank/DDBJ databases">
        <authorList>
            <person name="Lanie J.A."/>
            <person name="Ng W.-L."/>
            <person name="Kazmierczak K.M."/>
            <person name="Andrzejewski T.M."/>
            <person name="Davidsen T.M."/>
            <person name="Wayne K.J."/>
            <person name="Tettelin H."/>
            <person name="Glass J.I."/>
            <person name="Rusch D."/>
            <person name="Podicherti R."/>
            <person name="Tsui H.-C.T."/>
            <person name="Winkler M.E."/>
        </authorList>
    </citation>
    <scope>NUCLEOTIDE SEQUENCE</scope>
</reference>
<proteinExistence type="predicted"/>
<accession>A0A382DYK9</accession>
<organism evidence="1">
    <name type="scientific">marine metagenome</name>
    <dbReference type="NCBI Taxonomy" id="408172"/>
    <lineage>
        <taxon>unclassified sequences</taxon>
        <taxon>metagenomes</taxon>
        <taxon>ecological metagenomes</taxon>
    </lineage>
</organism>
<name>A0A382DYK9_9ZZZZ</name>
<evidence type="ECO:0000313" key="1">
    <source>
        <dbReference type="EMBL" id="SVB43192.1"/>
    </source>
</evidence>